<organism evidence="3 4">
    <name type="scientific">Ruminococcus bicirculans</name>
    <name type="common">ex Wegman et al. 2014</name>
    <dbReference type="NCBI Taxonomy" id="1160721"/>
    <lineage>
        <taxon>Bacteria</taxon>
        <taxon>Bacillati</taxon>
        <taxon>Bacillota</taxon>
        <taxon>Clostridia</taxon>
        <taxon>Eubacteriales</taxon>
        <taxon>Oscillospiraceae</taxon>
        <taxon>Ruminococcus</taxon>
    </lineage>
</organism>
<dbReference type="SMART" id="SM00306">
    <property type="entry name" value="HintN"/>
    <property type="match status" value="1"/>
</dbReference>
<comment type="caution">
    <text evidence="3">The sequence shown here is derived from an EMBL/GenBank/DDBJ whole genome shotgun (WGS) entry which is preliminary data.</text>
</comment>
<dbReference type="EMBL" id="JAQMLU010000009">
    <property type="protein sequence ID" value="MDB8750167.1"/>
    <property type="molecule type" value="Genomic_DNA"/>
</dbReference>
<dbReference type="Pfam" id="PF13930">
    <property type="entry name" value="Endonuclea_NS_2"/>
    <property type="match status" value="1"/>
</dbReference>
<dbReference type="Proteomes" id="UP001213042">
    <property type="component" value="Unassembled WGS sequence"/>
</dbReference>
<dbReference type="InterPro" id="IPR006141">
    <property type="entry name" value="Intein_N"/>
</dbReference>
<accession>A0AAW6EHV3</accession>
<gene>
    <name evidence="2" type="ORF">PNV70_03655</name>
    <name evidence="3" type="ORF">PNW00_06860</name>
</gene>
<reference evidence="3" key="1">
    <citation type="submission" date="2023-01" db="EMBL/GenBank/DDBJ databases">
        <title>Human gut microbiome strain richness.</title>
        <authorList>
            <person name="Chen-Liaw A."/>
        </authorList>
    </citation>
    <scope>NUCLEOTIDE SEQUENCE</scope>
    <source>
        <strain evidence="3">D43st1_D9_D43t1_170807</strain>
        <strain evidence="2">D59st1_B8_D59t2_181005</strain>
    </source>
</reference>
<name>A0AAW6EHV3_9FIRM</name>
<dbReference type="PROSITE" id="PS50817">
    <property type="entry name" value="INTEIN_N_TER"/>
    <property type="match status" value="1"/>
</dbReference>
<dbReference type="InterPro" id="IPR044927">
    <property type="entry name" value="Endonuclea_NS_2"/>
</dbReference>
<dbReference type="InterPro" id="IPR036844">
    <property type="entry name" value="Hint_dom_sf"/>
</dbReference>
<dbReference type="AlphaFoldDB" id="A0AAW6EHV3"/>
<dbReference type="RefSeq" id="WP_195221114.1">
    <property type="nucleotide sequence ID" value="NZ_CAKVTF010000009.1"/>
</dbReference>
<dbReference type="InterPro" id="IPR003587">
    <property type="entry name" value="Hint_dom_N"/>
</dbReference>
<dbReference type="Pfam" id="PF07591">
    <property type="entry name" value="PT-HINT"/>
    <property type="match status" value="1"/>
</dbReference>
<proteinExistence type="predicted"/>
<evidence type="ECO:0000313" key="2">
    <source>
        <dbReference type="EMBL" id="MDB8741162.1"/>
    </source>
</evidence>
<dbReference type="CDD" id="cd00081">
    <property type="entry name" value="Hint"/>
    <property type="match status" value="1"/>
</dbReference>
<feature type="domain" description="Hint" evidence="1">
    <location>
        <begin position="294"/>
        <end position="388"/>
    </location>
</feature>
<evidence type="ECO:0000259" key="1">
    <source>
        <dbReference type="SMART" id="SM00306"/>
    </source>
</evidence>
<evidence type="ECO:0000313" key="3">
    <source>
        <dbReference type="EMBL" id="MDB8750167.1"/>
    </source>
</evidence>
<protein>
    <submittedName>
        <fullName evidence="3">Polymorphic toxin-type HINT domain-containing protein</fullName>
    </submittedName>
</protein>
<evidence type="ECO:0000313" key="4">
    <source>
        <dbReference type="Proteomes" id="UP001213042"/>
    </source>
</evidence>
<dbReference type="SUPFAM" id="SSF51294">
    <property type="entry name" value="Hedgehog/intein (Hint) domain"/>
    <property type="match status" value="1"/>
</dbReference>
<dbReference type="Gene3D" id="3.40.570.10">
    <property type="entry name" value="Extracellular Endonuclease, subunit A"/>
    <property type="match status" value="1"/>
</dbReference>
<dbReference type="EMBL" id="JAQMLS010000002">
    <property type="protein sequence ID" value="MDB8741162.1"/>
    <property type="molecule type" value="Genomic_DNA"/>
</dbReference>
<dbReference type="Proteomes" id="UP001211421">
    <property type="component" value="Unassembled WGS sequence"/>
</dbReference>
<dbReference type="GO" id="GO:0016539">
    <property type="term" value="P:intein-mediated protein splicing"/>
    <property type="evidence" value="ECO:0007669"/>
    <property type="project" value="InterPro"/>
</dbReference>
<sequence length="586" mass="63519">MATIELYKSKINNMSNYINQAKSAVGDFCVDLSALKSKVLGINSSVCDSVVTSISTSSQTQEQQIAGLEATQREVDEFINLTVNRDNSASSEISRSKKDFYKQYSYLKPDCEKTDWEKFCEGLKKVGQWCKDHWKEIVLVIEIVAAVVCLCVPGLQGIGTGILIGALKGALTGGLIGGITSMLTGGSFLEGFAQGALDGAIMGGALGGVGGIAGKFITCGSKLGNAIQTTSKISGAISNSMDGFDMVSLGLGMVDPNNPITELNNKMHQSDVYNNFQMGVSLLSAFSGAAADNMACFIAGTLVLTTTGLLAIEKLNPGDKVISTDPDTLETSEKTVLETYIRKVDRLVHLVINGEEIVTTDNHPFYVQDRGFIEAGRLLVDDKLVSVNGDDLFVEYVKTEELDTLIDVHNFQVEDFHTYFVGNLLAWVHNKTCPPHMNEDGTLKPNQEYKAGENGYTYKTDANGNISSAHADELKFKTHDGRLNHNSNTAGKLPGDDAGHLFADQFGGSPELDNLVSQKSGLNRGIKGNPKTYRNMEKQWSTALKNGQKVTDIDINLSYKNGSSRPSAFDVSYKIDGKLFNRHFKN</sequence>
<dbReference type="Gene3D" id="2.170.16.10">
    <property type="entry name" value="Hedgehog/Intein (Hint) domain"/>
    <property type="match status" value="1"/>
</dbReference>
<dbReference type="InterPro" id="IPR044929">
    <property type="entry name" value="DNA/RNA_non-sp_Endonuclease_sf"/>
</dbReference>